<accession>A0A5C3Q8C9</accession>
<name>A0A5C3Q8C9_9AGAR</name>
<evidence type="ECO:0000313" key="2">
    <source>
        <dbReference type="Proteomes" id="UP000305067"/>
    </source>
</evidence>
<organism evidence="1 2">
    <name type="scientific">Pterulicium gracile</name>
    <dbReference type="NCBI Taxonomy" id="1884261"/>
    <lineage>
        <taxon>Eukaryota</taxon>
        <taxon>Fungi</taxon>
        <taxon>Dikarya</taxon>
        <taxon>Basidiomycota</taxon>
        <taxon>Agaricomycotina</taxon>
        <taxon>Agaricomycetes</taxon>
        <taxon>Agaricomycetidae</taxon>
        <taxon>Agaricales</taxon>
        <taxon>Pleurotineae</taxon>
        <taxon>Pterulaceae</taxon>
        <taxon>Pterulicium</taxon>
    </lineage>
</organism>
<evidence type="ECO:0000313" key="1">
    <source>
        <dbReference type="EMBL" id="TFK98242.1"/>
    </source>
</evidence>
<proteinExistence type="predicted"/>
<dbReference type="AlphaFoldDB" id="A0A5C3Q8C9"/>
<gene>
    <name evidence="1" type="ORF">BDV98DRAFT_596006</name>
</gene>
<reference evidence="1 2" key="1">
    <citation type="journal article" date="2019" name="Nat. Ecol. Evol.">
        <title>Megaphylogeny resolves global patterns of mushroom evolution.</title>
        <authorList>
            <person name="Varga T."/>
            <person name="Krizsan K."/>
            <person name="Foldi C."/>
            <person name="Dima B."/>
            <person name="Sanchez-Garcia M."/>
            <person name="Sanchez-Ramirez S."/>
            <person name="Szollosi G.J."/>
            <person name="Szarkandi J.G."/>
            <person name="Papp V."/>
            <person name="Albert L."/>
            <person name="Andreopoulos W."/>
            <person name="Angelini C."/>
            <person name="Antonin V."/>
            <person name="Barry K.W."/>
            <person name="Bougher N.L."/>
            <person name="Buchanan P."/>
            <person name="Buyck B."/>
            <person name="Bense V."/>
            <person name="Catcheside P."/>
            <person name="Chovatia M."/>
            <person name="Cooper J."/>
            <person name="Damon W."/>
            <person name="Desjardin D."/>
            <person name="Finy P."/>
            <person name="Geml J."/>
            <person name="Haridas S."/>
            <person name="Hughes K."/>
            <person name="Justo A."/>
            <person name="Karasinski D."/>
            <person name="Kautmanova I."/>
            <person name="Kiss B."/>
            <person name="Kocsube S."/>
            <person name="Kotiranta H."/>
            <person name="LaButti K.M."/>
            <person name="Lechner B.E."/>
            <person name="Liimatainen K."/>
            <person name="Lipzen A."/>
            <person name="Lukacs Z."/>
            <person name="Mihaltcheva S."/>
            <person name="Morgado L.N."/>
            <person name="Niskanen T."/>
            <person name="Noordeloos M.E."/>
            <person name="Ohm R.A."/>
            <person name="Ortiz-Santana B."/>
            <person name="Ovrebo C."/>
            <person name="Racz N."/>
            <person name="Riley R."/>
            <person name="Savchenko A."/>
            <person name="Shiryaev A."/>
            <person name="Soop K."/>
            <person name="Spirin V."/>
            <person name="Szebenyi C."/>
            <person name="Tomsovsky M."/>
            <person name="Tulloss R.E."/>
            <person name="Uehling J."/>
            <person name="Grigoriev I.V."/>
            <person name="Vagvolgyi C."/>
            <person name="Papp T."/>
            <person name="Martin F.M."/>
            <person name="Miettinen O."/>
            <person name="Hibbett D.S."/>
            <person name="Nagy L.G."/>
        </authorList>
    </citation>
    <scope>NUCLEOTIDE SEQUENCE [LARGE SCALE GENOMIC DNA]</scope>
    <source>
        <strain evidence="1 2">CBS 309.79</strain>
    </source>
</reference>
<keyword evidence="2" id="KW-1185">Reference proteome</keyword>
<dbReference type="EMBL" id="ML178841">
    <property type="protein sequence ID" value="TFK98242.1"/>
    <property type="molecule type" value="Genomic_DNA"/>
</dbReference>
<sequence>MKKGLAHGVGLGEEEHAEPSFKSSYRHHVVKNVATFAFRYTSRAILHARGTIPRPPQFIDLMDVDDDEQEDEIIILEPPPNFEPRAILPTPEATPKPTHLAVHHTSDDEDEEMKPPFHSEVNLAPEKNNSTRVKKKRARTPVKMEEAALVEGEEVPLPAEDTPLLADETEVAWEAEMEKQRQSPTVYDIVDLGAMEHELIMLRKCVQELEGAKS</sequence>
<protein>
    <submittedName>
        <fullName evidence="1">Uncharacterized protein</fullName>
    </submittedName>
</protein>
<dbReference type="Proteomes" id="UP000305067">
    <property type="component" value="Unassembled WGS sequence"/>
</dbReference>